<dbReference type="CDD" id="cd04867">
    <property type="entry name" value="TGS_YchF_OLA1"/>
    <property type="match status" value="1"/>
</dbReference>
<dbReference type="SUPFAM" id="SSF52540">
    <property type="entry name" value="P-loop containing nucleoside triphosphate hydrolases"/>
    <property type="match status" value="1"/>
</dbReference>
<dbReference type="RefSeq" id="WP_013259749.1">
    <property type="nucleotide sequence ID" value="NC_014365.1"/>
</dbReference>
<feature type="domain" description="TGS" evidence="3">
    <location>
        <begin position="255"/>
        <end position="338"/>
    </location>
</feature>
<keyword evidence="1" id="KW-0547">Nucleotide-binding</keyword>
<dbReference type="eggNOG" id="COG0012">
    <property type="taxonomic scope" value="Bacteria"/>
</dbReference>
<evidence type="ECO:0000313" key="4">
    <source>
        <dbReference type="EMBL" id="ADK86312.1"/>
    </source>
</evidence>
<dbReference type="InterPro" id="IPR004095">
    <property type="entry name" value="TGS"/>
</dbReference>
<accession>E1QKV3</accession>
<protein>
    <recommendedName>
        <fullName evidence="3">TGS domain-containing protein</fullName>
    </recommendedName>
</protein>
<organism evidence="4 5">
    <name type="scientific">Desulfarculus baarsii (strain ATCC 33931 / DSM 2075 / LMG 7858 / VKM B-1802 / 2st14)</name>
    <dbReference type="NCBI Taxonomy" id="644282"/>
    <lineage>
        <taxon>Bacteria</taxon>
        <taxon>Pseudomonadati</taxon>
        <taxon>Thermodesulfobacteriota</taxon>
        <taxon>Desulfarculia</taxon>
        <taxon>Desulfarculales</taxon>
        <taxon>Desulfarculaceae</taxon>
        <taxon>Desulfarculus</taxon>
    </lineage>
</organism>
<dbReference type="KEGG" id="dbr:Deba_2959"/>
<gene>
    <name evidence="4" type="ordered locus">Deba_2959</name>
</gene>
<dbReference type="GO" id="GO:0016887">
    <property type="term" value="F:ATP hydrolysis activity"/>
    <property type="evidence" value="ECO:0007669"/>
    <property type="project" value="TreeGrafter"/>
</dbReference>
<dbReference type="PANTHER" id="PTHR23305:SF18">
    <property type="entry name" value="OBG-TYPE G DOMAIN-CONTAINING PROTEIN"/>
    <property type="match status" value="1"/>
</dbReference>
<dbReference type="PANTHER" id="PTHR23305">
    <property type="entry name" value="OBG GTPASE FAMILY"/>
    <property type="match status" value="1"/>
</dbReference>
<keyword evidence="2" id="KW-0067">ATP-binding</keyword>
<dbReference type="InterPro" id="IPR012675">
    <property type="entry name" value="Beta-grasp_dom_sf"/>
</dbReference>
<dbReference type="GO" id="GO:0005524">
    <property type="term" value="F:ATP binding"/>
    <property type="evidence" value="ECO:0007669"/>
    <property type="project" value="UniProtKB-KW"/>
</dbReference>
<dbReference type="Gene3D" id="3.40.50.300">
    <property type="entry name" value="P-loop containing nucleotide triphosphate hydrolases"/>
    <property type="match status" value="1"/>
</dbReference>
<dbReference type="FunFam" id="3.10.20.30:FF:000001">
    <property type="entry name" value="Ribosome-binding ATPase YchF"/>
    <property type="match status" value="1"/>
</dbReference>
<dbReference type="Pfam" id="PF06071">
    <property type="entry name" value="YchF-GTPase_C"/>
    <property type="match status" value="1"/>
</dbReference>
<evidence type="ECO:0000256" key="1">
    <source>
        <dbReference type="ARBA" id="ARBA00022741"/>
    </source>
</evidence>
<dbReference type="Gene3D" id="3.10.20.30">
    <property type="match status" value="1"/>
</dbReference>
<name>E1QKV3_DESB2</name>
<dbReference type="EMBL" id="CP002085">
    <property type="protein sequence ID" value="ADK86312.1"/>
    <property type="molecule type" value="Genomic_DNA"/>
</dbReference>
<dbReference type="InterPro" id="IPR027417">
    <property type="entry name" value="P-loop_NTPase"/>
</dbReference>
<evidence type="ECO:0000259" key="3">
    <source>
        <dbReference type="PROSITE" id="PS51880"/>
    </source>
</evidence>
<reference evidence="4 5" key="1">
    <citation type="journal article" date="2010" name="Stand. Genomic Sci.">
        <title>Complete genome sequence of Desulfarculus baarsii type strain (2st14).</title>
        <authorList>
            <person name="Sun H."/>
            <person name="Spring S."/>
            <person name="Lapidus A."/>
            <person name="Davenport K."/>
            <person name="Del Rio T.G."/>
            <person name="Tice H."/>
            <person name="Nolan M."/>
            <person name="Copeland A."/>
            <person name="Cheng J.F."/>
            <person name="Lucas S."/>
            <person name="Tapia R."/>
            <person name="Goodwin L."/>
            <person name="Pitluck S."/>
            <person name="Ivanova N."/>
            <person name="Pagani I."/>
            <person name="Mavromatis K."/>
            <person name="Ovchinnikova G."/>
            <person name="Pati A."/>
            <person name="Chen A."/>
            <person name="Palaniappan K."/>
            <person name="Hauser L."/>
            <person name="Chang Y.J."/>
            <person name="Jeffries C.D."/>
            <person name="Detter J.C."/>
            <person name="Han C."/>
            <person name="Rohde M."/>
            <person name="Brambilla E."/>
            <person name="Goker M."/>
            <person name="Woyke T."/>
            <person name="Bristow J."/>
            <person name="Eisen J.A."/>
            <person name="Markowitz V."/>
            <person name="Hugenholtz P."/>
            <person name="Kyrpides N.C."/>
            <person name="Klenk H.P."/>
            <person name="Land M."/>
        </authorList>
    </citation>
    <scope>NUCLEOTIDE SEQUENCE [LARGE SCALE GENOMIC DNA]</scope>
    <source>
        <strain evidence="5">ATCC 33931 / DSM 2075 / LMG 7858 / VKM B-1802 / 2st14</strain>
    </source>
</reference>
<evidence type="ECO:0000313" key="5">
    <source>
        <dbReference type="Proteomes" id="UP000009047"/>
    </source>
</evidence>
<dbReference type="PROSITE" id="PS51880">
    <property type="entry name" value="TGS"/>
    <property type="match status" value="1"/>
</dbReference>
<keyword evidence="5" id="KW-1185">Reference proteome</keyword>
<dbReference type="HOGENOM" id="CLU_018395_0_1_7"/>
<dbReference type="AlphaFoldDB" id="E1QKV3"/>
<dbReference type="STRING" id="644282.Deba_2959"/>
<evidence type="ECO:0000256" key="2">
    <source>
        <dbReference type="ARBA" id="ARBA00022840"/>
    </source>
</evidence>
<dbReference type="Proteomes" id="UP000009047">
    <property type="component" value="Chromosome"/>
</dbReference>
<proteinExistence type="predicted"/>
<sequence length="340" mass="36764">MKLALCGLPSSGKSTLFLALSGRKLSQGKAREEASQALLPVPDARVDRLSAMYQPKKTTYAQITFIDPPQPLIKADDPLTKLPAELRGADALVEVVRNFDGGLGAPQAVADHQAFAQELLLSDLITVERRLERMAQDRQRGRKQDEEEAALLERAKQMLEQETPLRGDAELAGHVKLKGFGLLSAKPLVVVANNAEDDPTPPDLGDDSAPVVIRASIEGELAELADDERAEFMAELGIGQSALDRLIQAGYAAMELISFFTVGQDEVRAWTVRRGALAPQAAGVIHSDLERGFIRAEVMVYDDLLAQGSEAAVKKAGLFKLAGKDHVVSDGEILHVRFSV</sequence>
<dbReference type="SUPFAM" id="SSF81271">
    <property type="entry name" value="TGS-like"/>
    <property type="match status" value="1"/>
</dbReference>
<dbReference type="OrthoDB" id="9810373at2"/>
<dbReference type="InterPro" id="IPR012676">
    <property type="entry name" value="TGS-like"/>
</dbReference>
<dbReference type="InterPro" id="IPR013029">
    <property type="entry name" value="YchF_C"/>
</dbReference>
<dbReference type="InterPro" id="IPR023192">
    <property type="entry name" value="TGS-like_dom_sf"/>
</dbReference>
<dbReference type="GO" id="GO:0005737">
    <property type="term" value="C:cytoplasm"/>
    <property type="evidence" value="ECO:0007669"/>
    <property type="project" value="TreeGrafter"/>
</dbReference>
<dbReference type="Gene3D" id="1.10.150.300">
    <property type="entry name" value="TGS-like domain"/>
    <property type="match status" value="1"/>
</dbReference>